<dbReference type="Proteomes" id="UP000216024">
    <property type="component" value="Unassembled WGS sequence"/>
</dbReference>
<feature type="coiled-coil region" evidence="2">
    <location>
        <begin position="96"/>
        <end position="123"/>
    </location>
</feature>
<organism evidence="3 4">
    <name type="scientific">Anaeromicrobium sediminis</name>
    <dbReference type="NCBI Taxonomy" id="1478221"/>
    <lineage>
        <taxon>Bacteria</taxon>
        <taxon>Bacillati</taxon>
        <taxon>Bacillota</taxon>
        <taxon>Clostridia</taxon>
        <taxon>Peptostreptococcales</taxon>
        <taxon>Thermotaleaceae</taxon>
        <taxon>Anaeromicrobium</taxon>
    </lineage>
</organism>
<dbReference type="AlphaFoldDB" id="A0A267MKR4"/>
<reference evidence="3 4" key="1">
    <citation type="submission" date="2017-06" db="EMBL/GenBank/DDBJ databases">
        <title>Draft genome sequence of anaerobic fermentative bacterium Anaeromicrobium sediminis DY2726D isolated from West Pacific Ocean sediments.</title>
        <authorList>
            <person name="Zeng X."/>
        </authorList>
    </citation>
    <scope>NUCLEOTIDE SEQUENCE [LARGE SCALE GENOMIC DNA]</scope>
    <source>
        <strain evidence="3 4">DY2726D</strain>
    </source>
</reference>
<evidence type="ECO:0008006" key="5">
    <source>
        <dbReference type="Google" id="ProtNLM"/>
    </source>
</evidence>
<comment type="caution">
    <text evidence="3">The sequence shown here is derived from an EMBL/GenBank/DDBJ whole genome shotgun (WGS) entry which is preliminary data.</text>
</comment>
<proteinExistence type="predicted"/>
<evidence type="ECO:0000313" key="4">
    <source>
        <dbReference type="Proteomes" id="UP000216024"/>
    </source>
</evidence>
<dbReference type="EMBL" id="NIBG01000008">
    <property type="protein sequence ID" value="PAB59370.1"/>
    <property type="molecule type" value="Genomic_DNA"/>
</dbReference>
<dbReference type="Pfam" id="PF05130">
    <property type="entry name" value="FlgN"/>
    <property type="match status" value="1"/>
</dbReference>
<dbReference type="InterPro" id="IPR036679">
    <property type="entry name" value="FlgN-like_sf"/>
</dbReference>
<name>A0A267MKR4_9FIRM</name>
<protein>
    <recommendedName>
        <fullName evidence="5">Flagellar biosynthesis protein FlgN</fullName>
    </recommendedName>
</protein>
<dbReference type="SUPFAM" id="SSF140566">
    <property type="entry name" value="FlgN-like"/>
    <property type="match status" value="1"/>
</dbReference>
<dbReference type="Gene3D" id="1.20.58.300">
    <property type="entry name" value="FlgN-like"/>
    <property type="match status" value="1"/>
</dbReference>
<gene>
    <name evidence="3" type="ORF">CCE28_10955</name>
</gene>
<dbReference type="OrthoDB" id="1680765at2"/>
<evidence type="ECO:0000256" key="1">
    <source>
        <dbReference type="ARBA" id="ARBA00022795"/>
    </source>
</evidence>
<sequence length="163" mass="19338">MSKSTEQLIVILKKECEVYEEYMKIADEKTKLIIDKKINLLDKMTIREEKIISEVRKIDTVRNLIIGNLLKERNVHKIDKLEDIIHMVEMKYSKVLLELKNRLEKVLMEIKRLNDLNEKLINQSLDYIEFNVNLYSSLKSTQVVYKENNNDGHYLNSFFDGKG</sequence>
<keyword evidence="2" id="KW-0175">Coiled coil</keyword>
<keyword evidence="4" id="KW-1185">Reference proteome</keyword>
<accession>A0A267MKR4</accession>
<evidence type="ECO:0000256" key="2">
    <source>
        <dbReference type="SAM" id="Coils"/>
    </source>
</evidence>
<dbReference type="RefSeq" id="WP_095133750.1">
    <property type="nucleotide sequence ID" value="NZ_NIBG01000008.1"/>
</dbReference>
<dbReference type="InterPro" id="IPR007809">
    <property type="entry name" value="FlgN-like"/>
</dbReference>
<evidence type="ECO:0000313" key="3">
    <source>
        <dbReference type="EMBL" id="PAB59370.1"/>
    </source>
</evidence>
<keyword evidence="1" id="KW-1005">Bacterial flagellum biogenesis</keyword>
<dbReference type="GO" id="GO:0044780">
    <property type="term" value="P:bacterial-type flagellum assembly"/>
    <property type="evidence" value="ECO:0007669"/>
    <property type="project" value="InterPro"/>
</dbReference>